<keyword evidence="3" id="KW-1185">Reference proteome</keyword>
<dbReference type="KEGG" id="span:AWL63_14810"/>
<name>A0A1B3ZHC5_9SPHN</name>
<evidence type="ECO:0000256" key="1">
    <source>
        <dbReference type="SAM" id="SignalP"/>
    </source>
</evidence>
<organism evidence="2 3">
    <name type="scientific">Sphingomonas panacis</name>
    <dbReference type="NCBI Taxonomy" id="1560345"/>
    <lineage>
        <taxon>Bacteria</taxon>
        <taxon>Pseudomonadati</taxon>
        <taxon>Pseudomonadota</taxon>
        <taxon>Alphaproteobacteria</taxon>
        <taxon>Sphingomonadales</taxon>
        <taxon>Sphingomonadaceae</taxon>
        <taxon>Sphingomonas</taxon>
    </lineage>
</organism>
<dbReference type="STRING" id="1560345.AWL63_14810"/>
<feature type="chain" id="PRO_5008556496" description="Lipoprotein" evidence="1">
    <location>
        <begin position="31"/>
        <end position="132"/>
    </location>
</feature>
<sequence>MLAGSGPPSRSRRSASAFALLILPALAACAATSAIEGPVRLGQIAYVNGPRVRVDRVTEDSRCPVGTQCVWAGRLMVRATVLGGRWSRQVDLTLGVPVDFADGKLTLVKASPDRRTAKPPPYRFTFSFQGGL</sequence>
<dbReference type="Proteomes" id="UP000094256">
    <property type="component" value="Chromosome"/>
</dbReference>
<protein>
    <recommendedName>
        <fullName evidence="4">Lipoprotein</fullName>
    </recommendedName>
</protein>
<accession>A0A1B3ZHC5</accession>
<dbReference type="AlphaFoldDB" id="A0A1B3ZHC5"/>
<proteinExistence type="predicted"/>
<feature type="signal peptide" evidence="1">
    <location>
        <begin position="1"/>
        <end position="30"/>
    </location>
</feature>
<evidence type="ECO:0000313" key="3">
    <source>
        <dbReference type="Proteomes" id="UP000094256"/>
    </source>
</evidence>
<dbReference type="EMBL" id="CP014168">
    <property type="protein sequence ID" value="AOH86825.1"/>
    <property type="molecule type" value="Genomic_DNA"/>
</dbReference>
<keyword evidence="1" id="KW-0732">Signal</keyword>
<evidence type="ECO:0008006" key="4">
    <source>
        <dbReference type="Google" id="ProtNLM"/>
    </source>
</evidence>
<reference evidence="2 3" key="1">
    <citation type="submission" date="2016-01" db="EMBL/GenBank/DDBJ databases">
        <title>Complete genome and mega plasmid sequence of Sphingomonas panacis DCY99 elicits systemic resistance in rice to Xanthomonas oryzae.</title>
        <authorList>
            <person name="Kim Y.J."/>
            <person name="Yang D.C."/>
            <person name="Sing P."/>
        </authorList>
    </citation>
    <scope>NUCLEOTIDE SEQUENCE [LARGE SCALE GENOMIC DNA]</scope>
    <source>
        <strain evidence="2 3">DCY99</strain>
    </source>
</reference>
<dbReference type="OrthoDB" id="163809at2"/>
<gene>
    <name evidence="2" type="ORF">AWL63_14810</name>
</gene>
<evidence type="ECO:0000313" key="2">
    <source>
        <dbReference type="EMBL" id="AOH86825.1"/>
    </source>
</evidence>